<evidence type="ECO:0000256" key="5">
    <source>
        <dbReference type="SAM" id="MobiDB-lite"/>
    </source>
</evidence>
<dbReference type="NCBIfam" id="TIGR02244">
    <property type="entry name" value="HAD-IG-Ncltidse"/>
    <property type="match status" value="1"/>
</dbReference>
<keyword evidence="4" id="KW-0460">Magnesium</keyword>
<dbReference type="GO" id="GO:0008253">
    <property type="term" value="F:5'-nucleotidase activity"/>
    <property type="evidence" value="ECO:0007669"/>
    <property type="project" value="TreeGrafter"/>
</dbReference>
<dbReference type="CDD" id="cd07522">
    <property type="entry name" value="HAD_cN-II"/>
    <property type="match status" value="1"/>
</dbReference>
<dbReference type="Proteomes" id="UP000008237">
    <property type="component" value="Unassembled WGS sequence"/>
</dbReference>
<sequence length="758" mass="86720">MMSGAYVWRFAKIARHGLLPPPTPLAITTPRIPALCRQRTDGSRHHRTALRTNSTSTVVTAVATITTTAAVTGNNTDDNDDDDVVFTGHSAPYVIRASIIRQLIMELENCNAHGDQENTGPNTPQHDNDPSGNKKWYRQASQSNEDDIPIFDGAGPRVRFPDDSNLFPEESIHRTILGLNVGLTRNDRSEQDLDSYNEGTHGARTDKRELGHRIFVNRSLHLENIKFYGFDMDYTLAEYKSPQYEQLGFTLLKDRLVSLGYPQEIKAFEYDPSFPVRGLWFDTLYGNLLKVDAYGNILVCVHGFEFLKHSQVYELYPNKFLQLDESRVYVLNTLFNLPETYLLACLIDFFTNSPQFTREKTGVKEGELTMSFRSIFQDVRSAVDWIHLHGDLKTKTIENLDEYVKKDERLPMFLTRIRESGAKVFLLTNSDYVFTDKIMTYLFDFPHGARPDEPHRNWKTYFDTIVVDARKPLFFGEGTILRQVDTRTGALKLGTHKGPLHTGEVYSGGSCDVFTELIGAKGKDVLYVGDHIFGDILKSKKIRGWRTFLIVPELVQELHVWTDKCQLFAELQSLDVMLGEMYKNLDSSTKEKPDISKLRTSIRDVTHKMDLAYGMMGSLFRSGSRQTFFSSQVVRYADLYAATFLNLIYYPFSYMFRAPAMLMPHESTVAHEQRFVMETPMISRSRTFKLTDEEEEHNRPTSKTLFVDHYNSQIPHARPETPRNVTHTHDEDCSDEDSDSQKQANHVRAASTRNASCN</sequence>
<dbReference type="PANTHER" id="PTHR12103">
    <property type="entry name" value="5'-NUCLEOTIDASE DOMAIN-CONTAINING"/>
    <property type="match status" value="1"/>
</dbReference>
<dbReference type="InParanoid" id="E2C3D3"/>
<evidence type="ECO:0000313" key="6">
    <source>
        <dbReference type="EMBL" id="EFN77471.1"/>
    </source>
</evidence>
<evidence type="ECO:0000256" key="2">
    <source>
        <dbReference type="ARBA" id="ARBA00022723"/>
    </source>
</evidence>
<dbReference type="FunFam" id="3.40.50.1000:FF:000021">
    <property type="entry name" value="NT5C2 isoform 1"/>
    <property type="match status" value="1"/>
</dbReference>
<dbReference type="InterPro" id="IPR008380">
    <property type="entry name" value="HAD-SF_hydro_IG_5-nucl"/>
</dbReference>
<accession>E2C3D3</accession>
<dbReference type="OrthoDB" id="10252832at2759"/>
<keyword evidence="3" id="KW-0378">Hydrolase</keyword>
<keyword evidence="2" id="KW-0479">Metal-binding</keyword>
<keyword evidence="7" id="KW-1185">Reference proteome</keyword>
<comment type="similarity">
    <text evidence="1">Belongs to the 5'(3')-deoxyribonucleotidase family.</text>
</comment>
<organism evidence="7">
    <name type="scientific">Harpegnathos saltator</name>
    <name type="common">Jerdon's jumping ant</name>
    <dbReference type="NCBI Taxonomy" id="610380"/>
    <lineage>
        <taxon>Eukaryota</taxon>
        <taxon>Metazoa</taxon>
        <taxon>Ecdysozoa</taxon>
        <taxon>Arthropoda</taxon>
        <taxon>Hexapoda</taxon>
        <taxon>Insecta</taxon>
        <taxon>Pterygota</taxon>
        <taxon>Neoptera</taxon>
        <taxon>Endopterygota</taxon>
        <taxon>Hymenoptera</taxon>
        <taxon>Apocrita</taxon>
        <taxon>Aculeata</taxon>
        <taxon>Formicoidea</taxon>
        <taxon>Formicidae</taxon>
        <taxon>Ponerinae</taxon>
        <taxon>Ponerini</taxon>
        <taxon>Harpegnathos</taxon>
    </lineage>
</organism>
<evidence type="ECO:0000256" key="3">
    <source>
        <dbReference type="ARBA" id="ARBA00022801"/>
    </source>
</evidence>
<dbReference type="OMA" id="YVGDHMY"/>
<evidence type="ECO:0000256" key="1">
    <source>
        <dbReference type="ARBA" id="ARBA00009589"/>
    </source>
</evidence>
<dbReference type="GO" id="GO:0046872">
    <property type="term" value="F:metal ion binding"/>
    <property type="evidence" value="ECO:0007669"/>
    <property type="project" value="UniProtKB-KW"/>
</dbReference>
<evidence type="ECO:0000313" key="7">
    <source>
        <dbReference type="Proteomes" id="UP000008237"/>
    </source>
</evidence>
<dbReference type="GO" id="GO:0046037">
    <property type="term" value="P:GMP metabolic process"/>
    <property type="evidence" value="ECO:0007669"/>
    <property type="project" value="UniProtKB-ARBA"/>
</dbReference>
<feature type="region of interest" description="Disordered" evidence="5">
    <location>
        <begin position="687"/>
        <end position="758"/>
    </location>
</feature>
<dbReference type="PANTHER" id="PTHR12103:SF15">
    <property type="entry name" value="CYTOSOLIC PURINE 5'-NUCLEOTIDASE"/>
    <property type="match status" value="1"/>
</dbReference>
<reference evidence="6 7" key="1">
    <citation type="journal article" date="2010" name="Science">
        <title>Genomic comparison of the ants Camponotus floridanus and Harpegnathos saltator.</title>
        <authorList>
            <person name="Bonasio R."/>
            <person name="Zhang G."/>
            <person name="Ye C."/>
            <person name="Mutti N.S."/>
            <person name="Fang X."/>
            <person name="Qin N."/>
            <person name="Donahue G."/>
            <person name="Yang P."/>
            <person name="Li Q."/>
            <person name="Li C."/>
            <person name="Zhang P."/>
            <person name="Huang Z."/>
            <person name="Berger S.L."/>
            <person name="Reinberg D."/>
            <person name="Wang J."/>
            <person name="Liebig J."/>
        </authorList>
    </citation>
    <scope>NUCLEOTIDE SEQUENCE [LARGE SCALE GENOMIC DNA]</scope>
    <source>
        <strain evidence="6 7">R22 G/1</strain>
    </source>
</reference>
<dbReference type="SUPFAM" id="SSF56784">
    <property type="entry name" value="HAD-like"/>
    <property type="match status" value="1"/>
</dbReference>
<feature type="compositionally biased region" description="Basic and acidic residues" evidence="5">
    <location>
        <begin position="717"/>
        <end position="731"/>
    </location>
</feature>
<dbReference type="FunCoup" id="E2C3D3">
    <property type="interactions" value="704"/>
</dbReference>
<dbReference type="Gene3D" id="3.40.50.1000">
    <property type="entry name" value="HAD superfamily/HAD-like"/>
    <property type="match status" value="2"/>
</dbReference>
<proteinExistence type="inferred from homology"/>
<dbReference type="STRING" id="610380.E2C3D3"/>
<dbReference type="InterPro" id="IPR036412">
    <property type="entry name" value="HAD-like_sf"/>
</dbReference>
<dbReference type="EMBL" id="GL452320">
    <property type="protein sequence ID" value="EFN77471.1"/>
    <property type="molecule type" value="Genomic_DNA"/>
</dbReference>
<gene>
    <name evidence="6" type="ORF">EAI_11478</name>
</gene>
<dbReference type="Pfam" id="PF05761">
    <property type="entry name" value="5_nucleotid"/>
    <property type="match status" value="1"/>
</dbReference>
<dbReference type="InterPro" id="IPR023214">
    <property type="entry name" value="HAD_sf"/>
</dbReference>
<feature type="region of interest" description="Disordered" evidence="5">
    <location>
        <begin position="112"/>
        <end position="141"/>
    </location>
</feature>
<protein>
    <submittedName>
        <fullName evidence="6">Cytosolic purine 5'-nucleotidase</fullName>
    </submittedName>
</protein>
<evidence type="ECO:0000256" key="4">
    <source>
        <dbReference type="ARBA" id="ARBA00022842"/>
    </source>
</evidence>
<dbReference type="AlphaFoldDB" id="E2C3D3"/>
<name>E2C3D3_HARSA</name>